<accession>A0A2X2R8S6</accession>
<dbReference type="Proteomes" id="UP000249891">
    <property type="component" value="Unassembled WGS sequence"/>
</dbReference>
<evidence type="ECO:0000313" key="2">
    <source>
        <dbReference type="EMBL" id="SQA77576.1"/>
    </source>
</evidence>
<evidence type="ECO:0000313" key="3">
    <source>
        <dbReference type="EMBL" id="SQA94103.1"/>
    </source>
</evidence>
<gene>
    <name evidence="3" type="ORF">NCTC11545_01487</name>
    <name evidence="2" type="ORF">NCTC11546_00790</name>
</gene>
<name>A0A2X2R8S6_CAPOC</name>
<dbReference type="RefSeq" id="WP_002673357.1">
    <property type="nucleotide sequence ID" value="NZ_CP085961.1"/>
</dbReference>
<dbReference type="EMBL" id="UAVS01000005">
    <property type="protein sequence ID" value="SQA94103.1"/>
    <property type="molecule type" value="Genomic_DNA"/>
</dbReference>
<reference evidence="4 5" key="1">
    <citation type="submission" date="2018-06" db="EMBL/GenBank/DDBJ databases">
        <authorList>
            <consortium name="Pathogen Informatics"/>
            <person name="Doyle S."/>
        </authorList>
    </citation>
    <scope>NUCLEOTIDE SEQUENCE [LARGE SCALE GENOMIC DNA]</scope>
    <source>
        <strain evidence="3 5">NCTC11545</strain>
        <strain evidence="2 4">NCTC11546</strain>
    </source>
</reference>
<dbReference type="InterPro" id="IPR054399">
    <property type="entry name" value="Fervidolysin-like_N_prodom"/>
</dbReference>
<dbReference type="Proteomes" id="UP000250169">
    <property type="component" value="Unassembled WGS sequence"/>
</dbReference>
<evidence type="ECO:0000313" key="4">
    <source>
        <dbReference type="Proteomes" id="UP000249891"/>
    </source>
</evidence>
<sequence>MKKIILVGLSLLALSCRTTQKVAQSSSSEEEMLKNITHNLIISYQNQKTLAHLKKEVQKYGAEMLYEYKIIKGIAIKVPQDKDIRQAKAYFSNLKGVTNVEYDQINHIDH</sequence>
<evidence type="ECO:0000259" key="1">
    <source>
        <dbReference type="Pfam" id="PF22148"/>
    </source>
</evidence>
<proteinExistence type="predicted"/>
<protein>
    <recommendedName>
        <fullName evidence="1">Fervidolysin-like N-terminal prodomain domain-containing protein</fullName>
    </recommendedName>
</protein>
<feature type="domain" description="Fervidolysin-like N-terminal prodomain" evidence="1">
    <location>
        <begin position="38"/>
        <end position="101"/>
    </location>
</feature>
<organism evidence="2 4">
    <name type="scientific">Capnocytophaga ochracea</name>
    <dbReference type="NCBI Taxonomy" id="1018"/>
    <lineage>
        <taxon>Bacteria</taxon>
        <taxon>Pseudomonadati</taxon>
        <taxon>Bacteroidota</taxon>
        <taxon>Flavobacteriia</taxon>
        <taxon>Flavobacteriales</taxon>
        <taxon>Flavobacteriaceae</taxon>
        <taxon>Capnocytophaga</taxon>
    </lineage>
</organism>
<dbReference type="Pfam" id="PF22148">
    <property type="entry name" value="Fervidolysin_NPro-like"/>
    <property type="match status" value="1"/>
</dbReference>
<dbReference type="Gene3D" id="3.30.70.80">
    <property type="entry name" value="Peptidase S8 propeptide/proteinase inhibitor I9"/>
    <property type="match status" value="1"/>
</dbReference>
<dbReference type="EMBL" id="UARG01000017">
    <property type="protein sequence ID" value="SQA77576.1"/>
    <property type="molecule type" value="Genomic_DNA"/>
</dbReference>
<dbReference type="PROSITE" id="PS51257">
    <property type="entry name" value="PROKAR_LIPOPROTEIN"/>
    <property type="match status" value="1"/>
</dbReference>
<dbReference type="InterPro" id="IPR037045">
    <property type="entry name" value="S8pro/Inhibitor_I9_sf"/>
</dbReference>
<evidence type="ECO:0000313" key="5">
    <source>
        <dbReference type="Proteomes" id="UP000250169"/>
    </source>
</evidence>
<dbReference type="AlphaFoldDB" id="A0A2X2R8S6"/>